<dbReference type="GO" id="GO:0030288">
    <property type="term" value="C:outer membrane-bounded periplasmic space"/>
    <property type="evidence" value="ECO:0007669"/>
    <property type="project" value="TreeGrafter"/>
</dbReference>
<dbReference type="InterPro" id="IPR014340">
    <property type="entry name" value="LptA"/>
</dbReference>
<evidence type="ECO:0000256" key="5">
    <source>
        <dbReference type="SAM" id="MobiDB-lite"/>
    </source>
</evidence>
<feature type="domain" description="Organic solvent tolerance-like N-terminal" evidence="6">
    <location>
        <begin position="32"/>
        <end position="144"/>
    </location>
</feature>
<dbReference type="Gene3D" id="2.60.450.10">
    <property type="entry name" value="Lipopolysaccharide (LPS) transport protein A like domain"/>
    <property type="match status" value="1"/>
</dbReference>
<organism evidence="7 8">
    <name type="scientific">Candidatus Methylophosphatis roskildensis</name>
    <dbReference type="NCBI Taxonomy" id="2899263"/>
    <lineage>
        <taxon>Bacteria</taxon>
        <taxon>Pseudomonadati</taxon>
        <taxon>Pseudomonadota</taxon>
        <taxon>Betaproteobacteria</taxon>
        <taxon>Nitrosomonadales</taxon>
        <taxon>Sterolibacteriaceae</taxon>
        <taxon>Candidatus Methylophosphatis</taxon>
    </lineage>
</organism>
<dbReference type="AlphaFoldDB" id="A0A9D7E798"/>
<evidence type="ECO:0000256" key="4">
    <source>
        <dbReference type="HAMAP-Rule" id="MF_01914"/>
    </source>
</evidence>
<evidence type="ECO:0000313" key="7">
    <source>
        <dbReference type="EMBL" id="MBK6975192.1"/>
    </source>
</evidence>
<evidence type="ECO:0000256" key="3">
    <source>
        <dbReference type="ARBA" id="ARBA00022764"/>
    </source>
</evidence>
<dbReference type="Proteomes" id="UP000807785">
    <property type="component" value="Unassembled WGS sequence"/>
</dbReference>
<keyword evidence="1 4" id="KW-0813">Transport</keyword>
<dbReference type="GO" id="GO:0009279">
    <property type="term" value="C:cell outer membrane"/>
    <property type="evidence" value="ECO:0007669"/>
    <property type="project" value="TreeGrafter"/>
</dbReference>
<dbReference type="GO" id="GO:0015920">
    <property type="term" value="P:lipopolysaccharide transport"/>
    <property type="evidence" value="ECO:0007669"/>
    <property type="project" value="UniProtKB-UniRule"/>
</dbReference>
<gene>
    <name evidence="4 7" type="primary">lptA</name>
    <name evidence="7" type="ORF">IPH26_20375</name>
</gene>
<dbReference type="GO" id="GO:0017089">
    <property type="term" value="F:glycolipid transfer activity"/>
    <property type="evidence" value="ECO:0007669"/>
    <property type="project" value="TreeGrafter"/>
</dbReference>
<feature type="region of interest" description="Disordered" evidence="5">
    <location>
        <begin position="171"/>
        <end position="198"/>
    </location>
</feature>
<keyword evidence="2 4" id="KW-0732">Signal</keyword>
<name>A0A9D7E798_9PROT</name>
<proteinExistence type="inferred from homology"/>
<dbReference type="PANTHER" id="PTHR36504">
    <property type="entry name" value="LIPOPOLYSACCHARIDE EXPORT SYSTEM PROTEIN LPTA"/>
    <property type="match status" value="1"/>
</dbReference>
<dbReference type="NCBIfam" id="TIGR03002">
    <property type="entry name" value="outer_YhbN_LptA"/>
    <property type="match status" value="1"/>
</dbReference>
<feature type="signal peptide" evidence="4">
    <location>
        <begin position="1"/>
        <end position="21"/>
    </location>
</feature>
<dbReference type="EMBL" id="JADJEV010000005">
    <property type="protein sequence ID" value="MBK6975192.1"/>
    <property type="molecule type" value="Genomic_DNA"/>
</dbReference>
<dbReference type="HAMAP" id="MF_01914">
    <property type="entry name" value="LPS_assembly_LptA"/>
    <property type="match status" value="1"/>
</dbReference>
<keyword evidence="3 4" id="KW-0574">Periplasm</keyword>
<dbReference type="InterPro" id="IPR052037">
    <property type="entry name" value="LPS_export_LptA"/>
</dbReference>
<accession>A0A9D7E798</accession>
<comment type="function">
    <text evidence="4">Involved in the assembly of lipopolysaccharide (LPS). Required for the translocation of LPS from the inner membrane to the outer membrane.</text>
</comment>
<dbReference type="GO" id="GO:0001530">
    <property type="term" value="F:lipopolysaccharide binding"/>
    <property type="evidence" value="ECO:0007669"/>
    <property type="project" value="InterPro"/>
</dbReference>
<feature type="chain" id="PRO_5039771641" description="Lipopolysaccharide export system protein LptA" evidence="4">
    <location>
        <begin position="22"/>
        <end position="198"/>
    </location>
</feature>
<reference evidence="7" key="1">
    <citation type="submission" date="2020-10" db="EMBL/GenBank/DDBJ databases">
        <title>Connecting structure to function with the recovery of over 1000 high-quality activated sludge metagenome-assembled genomes encoding full-length rRNA genes using long-read sequencing.</title>
        <authorList>
            <person name="Singleton C.M."/>
            <person name="Petriglieri F."/>
            <person name="Kristensen J.M."/>
            <person name="Kirkegaard R.H."/>
            <person name="Michaelsen T.Y."/>
            <person name="Andersen M.H."/>
            <person name="Karst S.M."/>
            <person name="Dueholm M.S."/>
            <person name="Nielsen P.H."/>
            <person name="Albertsen M."/>
        </authorList>
    </citation>
    <scope>NUCLEOTIDE SEQUENCE</scope>
    <source>
        <strain evidence="7">Bjer_18-Q3-R1-45_BAT3C.347</strain>
    </source>
</reference>
<comment type="similarity">
    <text evidence="4">Belongs to the LptA family.</text>
</comment>
<sequence length="198" mass="21351" precursor="true">MTLLRILTALCLTLAAASAIAEKADRGKPINLEADKVTVDDRNKVHVYEGNVVLTQGTLVIRAAKIVVTQDLAGYQRGVAYAPPGGLAKFRQKREGRNDYVDGEAERIEQDAKTEITQFFNKAWVRSGQDEVRGEYIQYNGVTENYLVTNGPNATVVPGQQGGGRVRAVIMPKSGTSPAAAPESQPEAAPATPTRKTK</sequence>
<dbReference type="InterPro" id="IPR005653">
    <property type="entry name" value="OstA-like_N"/>
</dbReference>
<comment type="caution">
    <text evidence="7">The sequence shown here is derived from an EMBL/GenBank/DDBJ whole genome shotgun (WGS) entry which is preliminary data.</text>
</comment>
<dbReference type="PANTHER" id="PTHR36504:SF1">
    <property type="entry name" value="LIPOPOLYSACCHARIDE EXPORT SYSTEM PROTEIN LPTA"/>
    <property type="match status" value="1"/>
</dbReference>
<dbReference type="GO" id="GO:0043165">
    <property type="term" value="P:Gram-negative-bacterium-type cell outer membrane assembly"/>
    <property type="evidence" value="ECO:0007669"/>
    <property type="project" value="UniProtKB-UniRule"/>
</dbReference>
<protein>
    <recommendedName>
        <fullName evidence="4">Lipopolysaccharide export system protein LptA</fullName>
    </recommendedName>
</protein>
<evidence type="ECO:0000256" key="2">
    <source>
        <dbReference type="ARBA" id="ARBA00022729"/>
    </source>
</evidence>
<comment type="subcellular location">
    <subcellularLocation>
        <location evidence="4">Periplasm</location>
    </subcellularLocation>
</comment>
<feature type="compositionally biased region" description="Low complexity" evidence="5">
    <location>
        <begin position="176"/>
        <end position="198"/>
    </location>
</feature>
<comment type="subunit">
    <text evidence="4">Component of the lipopolysaccharide transport and assembly complex.</text>
</comment>
<evidence type="ECO:0000313" key="8">
    <source>
        <dbReference type="Proteomes" id="UP000807785"/>
    </source>
</evidence>
<dbReference type="Pfam" id="PF03968">
    <property type="entry name" value="LptD_N"/>
    <property type="match status" value="1"/>
</dbReference>
<evidence type="ECO:0000256" key="1">
    <source>
        <dbReference type="ARBA" id="ARBA00022448"/>
    </source>
</evidence>
<evidence type="ECO:0000259" key="6">
    <source>
        <dbReference type="Pfam" id="PF03968"/>
    </source>
</evidence>